<accession>A0A9W4T8X8</accession>
<proteinExistence type="predicted"/>
<evidence type="ECO:0000313" key="1">
    <source>
        <dbReference type="EMBL" id="CAI2196556.1"/>
    </source>
</evidence>
<reference evidence="1" key="1">
    <citation type="submission" date="2022-08" db="EMBL/GenBank/DDBJ databases">
        <authorList>
            <person name="Kallberg Y."/>
            <person name="Tangrot J."/>
            <person name="Rosling A."/>
        </authorList>
    </citation>
    <scope>NUCLEOTIDE SEQUENCE</scope>
    <source>
        <strain evidence="1">Wild A</strain>
    </source>
</reference>
<dbReference type="OrthoDB" id="2386314at2759"/>
<feature type="non-terminal residue" evidence="1">
    <location>
        <position position="45"/>
    </location>
</feature>
<comment type="caution">
    <text evidence="1">The sequence shown here is derived from an EMBL/GenBank/DDBJ whole genome shotgun (WGS) entry which is preliminary data.</text>
</comment>
<gene>
    <name evidence="1" type="ORF">FWILDA_LOCUS17639</name>
</gene>
<organism evidence="1 2">
    <name type="scientific">Funneliformis geosporum</name>
    <dbReference type="NCBI Taxonomy" id="1117311"/>
    <lineage>
        <taxon>Eukaryota</taxon>
        <taxon>Fungi</taxon>
        <taxon>Fungi incertae sedis</taxon>
        <taxon>Mucoromycota</taxon>
        <taxon>Glomeromycotina</taxon>
        <taxon>Glomeromycetes</taxon>
        <taxon>Glomerales</taxon>
        <taxon>Glomeraceae</taxon>
        <taxon>Funneliformis</taxon>
    </lineage>
</organism>
<protein>
    <submittedName>
        <fullName evidence="1">1970_t:CDS:1</fullName>
    </submittedName>
</protein>
<sequence length="45" mass="5442">SKEEDHKAQAIKKALEQRCNNFRDNQTKMYDSLLNRERHVIVLDR</sequence>
<feature type="non-terminal residue" evidence="1">
    <location>
        <position position="1"/>
    </location>
</feature>
<evidence type="ECO:0000313" key="2">
    <source>
        <dbReference type="Proteomes" id="UP001153678"/>
    </source>
</evidence>
<dbReference type="Proteomes" id="UP001153678">
    <property type="component" value="Unassembled WGS sequence"/>
</dbReference>
<keyword evidence="2" id="KW-1185">Reference proteome</keyword>
<dbReference type="AlphaFoldDB" id="A0A9W4T8X8"/>
<dbReference type="EMBL" id="CAMKVN010014480">
    <property type="protein sequence ID" value="CAI2196556.1"/>
    <property type="molecule type" value="Genomic_DNA"/>
</dbReference>
<name>A0A9W4T8X8_9GLOM</name>